<dbReference type="Proteomes" id="UP000006039">
    <property type="component" value="Unassembled WGS sequence"/>
</dbReference>
<name>J3P914_GAET3</name>
<dbReference type="RefSeq" id="XP_009226123.1">
    <property type="nucleotide sequence ID" value="XM_009227859.1"/>
</dbReference>
<sequence>MVSSRAYQEGATICLRKGQAHTAATPFLAAHKAVAWEPSLCGQLLHGGSASSSCATRRDGPRCSSIQAGLRVWSQALSELYPHWASLLASATLVGPRSGRSSKIPVIDTLLAQPCRDMAMPRKLGIHHDLRLEKGLIAWGDIVKLPFSTSGWNNHGGFRRPVVLTFGEARGEGRSAF</sequence>
<protein>
    <submittedName>
        <fullName evidence="1 2">Uncharacterized protein</fullName>
    </submittedName>
</protein>
<dbReference type="HOGENOM" id="CLU_1517949_0_0_1"/>
<evidence type="ECO:0000313" key="3">
    <source>
        <dbReference type="Proteomes" id="UP000006039"/>
    </source>
</evidence>
<evidence type="ECO:0000313" key="2">
    <source>
        <dbReference type="EnsemblFungi" id="EJT73149"/>
    </source>
</evidence>
<dbReference type="AlphaFoldDB" id="J3P914"/>
<proteinExistence type="predicted"/>
<reference evidence="1" key="3">
    <citation type="submission" date="2010-09" db="EMBL/GenBank/DDBJ databases">
        <title>Annotation of Gaeumannomyces graminis var. tritici R3-111a-1.</title>
        <authorList>
            <consortium name="The Broad Institute Genome Sequencing Platform"/>
            <person name="Ma L.-J."/>
            <person name="Dead R."/>
            <person name="Young S.K."/>
            <person name="Zeng Q."/>
            <person name="Gargeya S."/>
            <person name="Fitzgerald M."/>
            <person name="Haas B."/>
            <person name="Abouelleil A."/>
            <person name="Alvarado L."/>
            <person name="Arachchi H.M."/>
            <person name="Berlin A."/>
            <person name="Brown A."/>
            <person name="Chapman S.B."/>
            <person name="Chen Z."/>
            <person name="Dunbar C."/>
            <person name="Freedman E."/>
            <person name="Gearin G."/>
            <person name="Gellesch M."/>
            <person name="Goldberg J."/>
            <person name="Griggs A."/>
            <person name="Gujja S."/>
            <person name="Heiman D."/>
            <person name="Howarth C."/>
            <person name="Larson L."/>
            <person name="Lui A."/>
            <person name="MacDonald P.J.P."/>
            <person name="Mehta T."/>
            <person name="Montmayeur A."/>
            <person name="Murphy C."/>
            <person name="Neiman D."/>
            <person name="Pearson M."/>
            <person name="Priest M."/>
            <person name="Roberts A."/>
            <person name="Saif S."/>
            <person name="Shea T."/>
            <person name="Shenoy N."/>
            <person name="Sisk P."/>
            <person name="Stolte C."/>
            <person name="Sykes S."/>
            <person name="Yandava C."/>
            <person name="Wortman J."/>
            <person name="Nusbaum C."/>
            <person name="Birren B."/>
        </authorList>
    </citation>
    <scope>NUCLEOTIDE SEQUENCE</scope>
    <source>
        <strain evidence="1">R3-111a-1</strain>
    </source>
</reference>
<keyword evidence="3" id="KW-1185">Reference proteome</keyword>
<dbReference type="EnsemblFungi" id="EJT73149">
    <property type="protein sequence ID" value="EJT73149"/>
    <property type="gene ID" value="GGTG_09998"/>
</dbReference>
<reference evidence="2" key="4">
    <citation type="journal article" date="2015" name="G3 (Bethesda)">
        <title>Genome sequences of three phytopathogenic species of the Magnaporthaceae family of fungi.</title>
        <authorList>
            <person name="Okagaki L.H."/>
            <person name="Nunes C.C."/>
            <person name="Sailsbery J."/>
            <person name="Clay B."/>
            <person name="Brown D."/>
            <person name="John T."/>
            <person name="Oh Y."/>
            <person name="Young N."/>
            <person name="Fitzgerald M."/>
            <person name="Haas B.J."/>
            <person name="Zeng Q."/>
            <person name="Young S."/>
            <person name="Adiconis X."/>
            <person name="Fan L."/>
            <person name="Levin J.Z."/>
            <person name="Mitchell T.K."/>
            <person name="Okubara P.A."/>
            <person name="Farman M.L."/>
            <person name="Kohn L.M."/>
            <person name="Birren B."/>
            <person name="Ma L.-J."/>
            <person name="Dean R.A."/>
        </authorList>
    </citation>
    <scope>NUCLEOTIDE SEQUENCE</scope>
    <source>
        <strain evidence="2">R3-111a-1</strain>
    </source>
</reference>
<reference evidence="3" key="1">
    <citation type="submission" date="2010-07" db="EMBL/GenBank/DDBJ databases">
        <title>The genome sequence of Gaeumannomyces graminis var. tritici strain R3-111a-1.</title>
        <authorList>
            <consortium name="The Broad Institute Genome Sequencing Platform"/>
            <person name="Ma L.-J."/>
            <person name="Dead R."/>
            <person name="Young S."/>
            <person name="Zeng Q."/>
            <person name="Koehrsen M."/>
            <person name="Alvarado L."/>
            <person name="Berlin A."/>
            <person name="Chapman S.B."/>
            <person name="Chen Z."/>
            <person name="Freedman E."/>
            <person name="Gellesch M."/>
            <person name="Goldberg J."/>
            <person name="Griggs A."/>
            <person name="Gujja S."/>
            <person name="Heilman E.R."/>
            <person name="Heiman D."/>
            <person name="Hepburn T."/>
            <person name="Howarth C."/>
            <person name="Jen D."/>
            <person name="Larson L."/>
            <person name="Mehta T."/>
            <person name="Neiman D."/>
            <person name="Pearson M."/>
            <person name="Roberts A."/>
            <person name="Saif S."/>
            <person name="Shea T."/>
            <person name="Shenoy N."/>
            <person name="Sisk P."/>
            <person name="Stolte C."/>
            <person name="Sykes S."/>
            <person name="Walk T."/>
            <person name="White J."/>
            <person name="Yandava C."/>
            <person name="Haas B."/>
            <person name="Nusbaum C."/>
            <person name="Birren B."/>
        </authorList>
    </citation>
    <scope>NUCLEOTIDE SEQUENCE [LARGE SCALE GENOMIC DNA]</scope>
    <source>
        <strain evidence="3">R3-111a-1</strain>
    </source>
</reference>
<accession>J3P914</accession>
<dbReference type="EMBL" id="GL385399">
    <property type="protein sequence ID" value="EJT73149.1"/>
    <property type="molecule type" value="Genomic_DNA"/>
</dbReference>
<organism evidence="1">
    <name type="scientific">Gaeumannomyces tritici (strain R3-111a-1)</name>
    <name type="common">Wheat and barley take-all root rot fungus</name>
    <name type="synonym">Gaeumannomyces graminis var. tritici</name>
    <dbReference type="NCBI Taxonomy" id="644352"/>
    <lineage>
        <taxon>Eukaryota</taxon>
        <taxon>Fungi</taxon>
        <taxon>Dikarya</taxon>
        <taxon>Ascomycota</taxon>
        <taxon>Pezizomycotina</taxon>
        <taxon>Sordariomycetes</taxon>
        <taxon>Sordariomycetidae</taxon>
        <taxon>Magnaporthales</taxon>
        <taxon>Magnaporthaceae</taxon>
        <taxon>Gaeumannomyces</taxon>
    </lineage>
</organism>
<dbReference type="VEuPathDB" id="FungiDB:GGTG_09998"/>
<gene>
    <name evidence="2" type="primary">20350456</name>
    <name evidence="1" type="ORF">GGTG_09998</name>
</gene>
<reference evidence="1" key="2">
    <citation type="submission" date="2010-07" db="EMBL/GenBank/DDBJ databases">
        <authorList>
            <consortium name="The Broad Institute Genome Sequencing Platform"/>
            <consortium name="Broad Institute Genome Sequencing Center for Infectious Disease"/>
            <person name="Ma L.-J."/>
            <person name="Dead R."/>
            <person name="Young S."/>
            <person name="Zeng Q."/>
            <person name="Koehrsen M."/>
            <person name="Alvarado L."/>
            <person name="Berlin A."/>
            <person name="Chapman S.B."/>
            <person name="Chen Z."/>
            <person name="Freedman E."/>
            <person name="Gellesch M."/>
            <person name="Goldberg J."/>
            <person name="Griggs A."/>
            <person name="Gujja S."/>
            <person name="Heilman E.R."/>
            <person name="Heiman D."/>
            <person name="Hepburn T."/>
            <person name="Howarth C."/>
            <person name="Jen D."/>
            <person name="Larson L."/>
            <person name="Mehta T."/>
            <person name="Neiman D."/>
            <person name="Pearson M."/>
            <person name="Roberts A."/>
            <person name="Saif S."/>
            <person name="Shea T."/>
            <person name="Shenoy N."/>
            <person name="Sisk P."/>
            <person name="Stolte C."/>
            <person name="Sykes S."/>
            <person name="Walk T."/>
            <person name="White J."/>
            <person name="Yandava C."/>
            <person name="Haas B."/>
            <person name="Nusbaum C."/>
            <person name="Birren B."/>
        </authorList>
    </citation>
    <scope>NUCLEOTIDE SEQUENCE</scope>
    <source>
        <strain evidence="1">R3-111a-1</strain>
    </source>
</reference>
<reference evidence="2" key="5">
    <citation type="submission" date="2018-04" db="UniProtKB">
        <authorList>
            <consortium name="EnsemblFungi"/>
        </authorList>
    </citation>
    <scope>IDENTIFICATION</scope>
    <source>
        <strain evidence="2">R3-111a-1</strain>
    </source>
</reference>
<dbReference type="GeneID" id="20350456"/>
<evidence type="ECO:0000313" key="1">
    <source>
        <dbReference type="EMBL" id="EJT73149.1"/>
    </source>
</evidence>